<protein>
    <submittedName>
        <fullName evidence="4">Zeta toxin family protein</fullName>
    </submittedName>
</protein>
<evidence type="ECO:0000313" key="4">
    <source>
        <dbReference type="EMBL" id="GAA4932204.1"/>
    </source>
</evidence>
<keyword evidence="1" id="KW-0547">Nucleotide-binding</keyword>
<dbReference type="Gene3D" id="3.40.50.300">
    <property type="entry name" value="P-loop containing nucleotide triphosphate hydrolases"/>
    <property type="match status" value="1"/>
</dbReference>
<dbReference type="PANTHER" id="PTHR39206:SF1">
    <property type="entry name" value="SLL8004 PROTEIN"/>
    <property type="match status" value="1"/>
</dbReference>
<evidence type="ECO:0000259" key="3">
    <source>
        <dbReference type="Pfam" id="PF06414"/>
    </source>
</evidence>
<evidence type="ECO:0000313" key="5">
    <source>
        <dbReference type="Proteomes" id="UP001409585"/>
    </source>
</evidence>
<dbReference type="Pfam" id="PF06414">
    <property type="entry name" value="Zeta_toxin"/>
    <property type="match status" value="1"/>
</dbReference>
<dbReference type="Proteomes" id="UP001409585">
    <property type="component" value="Unassembled WGS sequence"/>
</dbReference>
<accession>A0AAV3TXN9</accession>
<evidence type="ECO:0000256" key="2">
    <source>
        <dbReference type="ARBA" id="ARBA00022840"/>
    </source>
</evidence>
<name>A0AAV3TXN9_9ALTE</name>
<dbReference type="GO" id="GO:0016301">
    <property type="term" value="F:kinase activity"/>
    <property type="evidence" value="ECO:0007669"/>
    <property type="project" value="InterPro"/>
</dbReference>
<dbReference type="InterPro" id="IPR010488">
    <property type="entry name" value="Zeta_toxin_domain"/>
</dbReference>
<keyword evidence="5" id="KW-1185">Reference proteome</keyword>
<proteinExistence type="predicted"/>
<reference evidence="5" key="1">
    <citation type="journal article" date="2019" name="Int. J. Syst. Evol. Microbiol.">
        <title>The Global Catalogue of Microorganisms (GCM) 10K type strain sequencing project: providing services to taxonomists for standard genome sequencing and annotation.</title>
        <authorList>
            <consortium name="The Broad Institute Genomics Platform"/>
            <consortium name="The Broad Institute Genome Sequencing Center for Infectious Disease"/>
            <person name="Wu L."/>
            <person name="Ma J."/>
        </authorList>
    </citation>
    <scope>NUCLEOTIDE SEQUENCE [LARGE SCALE GENOMIC DNA]</scope>
    <source>
        <strain evidence="5">JCM 19134</strain>
    </source>
</reference>
<feature type="domain" description="Zeta toxin" evidence="3">
    <location>
        <begin position="3"/>
        <end position="151"/>
    </location>
</feature>
<organism evidence="4 5">
    <name type="scientific">Halioxenophilus aromaticivorans</name>
    <dbReference type="NCBI Taxonomy" id="1306992"/>
    <lineage>
        <taxon>Bacteria</taxon>
        <taxon>Pseudomonadati</taxon>
        <taxon>Pseudomonadota</taxon>
        <taxon>Gammaproteobacteria</taxon>
        <taxon>Alteromonadales</taxon>
        <taxon>Alteromonadaceae</taxon>
        <taxon>Halioxenophilus</taxon>
    </lineage>
</organism>
<sequence length="191" mass="21775">MKQLWLLAGGNGAGKSTFYRTQLEPLGLPFVNADLIAKEYFPEAPESFSYDAAKIAEEIRNQLLLDGRSFCFETVFSHPSKIDFLGRAKAMEFEIILVFVHLQSSQLNKARVSQRVVEGGHFVPDDKVDQRIPRTLVNVHQAAALCDQVMLFDNSYVDEPFQLKARLEQQQVTYLEHPVDDWVRQVLGDFL</sequence>
<dbReference type="InterPro" id="IPR027417">
    <property type="entry name" value="P-loop_NTPase"/>
</dbReference>
<dbReference type="RefSeq" id="WP_345416784.1">
    <property type="nucleotide sequence ID" value="NZ_AP031496.1"/>
</dbReference>
<dbReference type="PANTHER" id="PTHR39206">
    <property type="entry name" value="SLL8004 PROTEIN"/>
    <property type="match status" value="1"/>
</dbReference>
<dbReference type="AlphaFoldDB" id="A0AAV3TXN9"/>
<dbReference type="SUPFAM" id="SSF52540">
    <property type="entry name" value="P-loop containing nucleoside triphosphate hydrolases"/>
    <property type="match status" value="1"/>
</dbReference>
<evidence type="ECO:0000256" key="1">
    <source>
        <dbReference type="ARBA" id="ARBA00022741"/>
    </source>
</evidence>
<keyword evidence="2" id="KW-0067">ATP-binding</keyword>
<dbReference type="GO" id="GO:0005524">
    <property type="term" value="F:ATP binding"/>
    <property type="evidence" value="ECO:0007669"/>
    <property type="project" value="UniProtKB-KW"/>
</dbReference>
<dbReference type="EMBL" id="BAABLX010000004">
    <property type="protein sequence ID" value="GAA4932204.1"/>
    <property type="molecule type" value="Genomic_DNA"/>
</dbReference>
<gene>
    <name evidence="4" type="ORF">GCM10025791_05830</name>
</gene>
<comment type="caution">
    <text evidence="4">The sequence shown here is derived from an EMBL/GenBank/DDBJ whole genome shotgun (WGS) entry which is preliminary data.</text>
</comment>